<dbReference type="AlphaFoldDB" id="A0A4V3UNE7"/>
<proteinExistence type="predicted"/>
<keyword evidence="1" id="KW-0732">Signal</keyword>
<reference evidence="2 3" key="1">
    <citation type="submission" date="2019-03" db="EMBL/GenBank/DDBJ databases">
        <title>The genome sequence of a newly discovered highly antifungal drug resistant Aspergillus species, Aspergillus tanneri NIH 1004.</title>
        <authorList>
            <person name="Mounaud S."/>
            <person name="Singh I."/>
            <person name="Joardar V."/>
            <person name="Pakala S."/>
            <person name="Pakala S."/>
            <person name="Venepally P."/>
            <person name="Hoover J."/>
            <person name="Nierman W."/>
            <person name="Chung J."/>
            <person name="Losada L."/>
        </authorList>
    </citation>
    <scope>NUCLEOTIDE SEQUENCE [LARGE SCALE GENOMIC DNA]</scope>
    <source>
        <strain evidence="2 3">NIH1004</strain>
    </source>
</reference>
<feature type="chain" id="PRO_5021014721" evidence="1">
    <location>
        <begin position="20"/>
        <end position="115"/>
    </location>
</feature>
<evidence type="ECO:0000313" key="3">
    <source>
        <dbReference type="Proteomes" id="UP000308092"/>
    </source>
</evidence>
<protein>
    <submittedName>
        <fullName evidence="2">Uncharacterized protein</fullName>
    </submittedName>
</protein>
<dbReference type="Proteomes" id="UP000308092">
    <property type="component" value="Unassembled WGS sequence"/>
</dbReference>
<sequence length="115" mass="13288">MKFQVLVSFLSLIISLANAQAATPTEHYINCVQQMMVRRLKSSLASLRRTTVVKPQLSDMWSARPGPACYLVEHQGEPELRVKTRVAYMTYRREEIVDDPFPEEECEDRLEDVQT</sequence>
<evidence type="ECO:0000256" key="1">
    <source>
        <dbReference type="SAM" id="SignalP"/>
    </source>
</evidence>
<evidence type="ECO:0000313" key="2">
    <source>
        <dbReference type="EMBL" id="THC90894.1"/>
    </source>
</evidence>
<dbReference type="EMBL" id="SOSA01000469">
    <property type="protein sequence ID" value="THC90894.1"/>
    <property type="molecule type" value="Genomic_DNA"/>
</dbReference>
<organism evidence="2 3">
    <name type="scientific">Aspergillus tanneri</name>
    <dbReference type="NCBI Taxonomy" id="1220188"/>
    <lineage>
        <taxon>Eukaryota</taxon>
        <taxon>Fungi</taxon>
        <taxon>Dikarya</taxon>
        <taxon>Ascomycota</taxon>
        <taxon>Pezizomycotina</taxon>
        <taxon>Eurotiomycetes</taxon>
        <taxon>Eurotiomycetidae</taxon>
        <taxon>Eurotiales</taxon>
        <taxon>Aspergillaceae</taxon>
        <taxon>Aspergillus</taxon>
        <taxon>Aspergillus subgen. Circumdati</taxon>
    </lineage>
</organism>
<dbReference type="VEuPathDB" id="FungiDB:EYZ11_009649"/>
<gene>
    <name evidence="2" type="ORF">EYZ11_009649</name>
</gene>
<comment type="caution">
    <text evidence="2">The sequence shown here is derived from an EMBL/GenBank/DDBJ whole genome shotgun (WGS) entry which is preliminary data.</text>
</comment>
<name>A0A4V3UNE7_9EURO</name>
<keyword evidence="3" id="KW-1185">Reference proteome</keyword>
<accession>A0A4V3UNE7</accession>
<feature type="signal peptide" evidence="1">
    <location>
        <begin position="1"/>
        <end position="19"/>
    </location>
</feature>